<dbReference type="GO" id="GO:0005975">
    <property type="term" value="P:carbohydrate metabolic process"/>
    <property type="evidence" value="ECO:0007669"/>
    <property type="project" value="InterPro"/>
</dbReference>
<dbReference type="GO" id="GO:0046872">
    <property type="term" value="F:metal ion binding"/>
    <property type="evidence" value="ECO:0007669"/>
    <property type="project" value="UniProtKB-KW"/>
</dbReference>
<evidence type="ECO:0000313" key="3">
    <source>
        <dbReference type="EMBL" id="SVE10610.1"/>
    </source>
</evidence>
<accession>A0A383ASV7</accession>
<evidence type="ECO:0008006" key="4">
    <source>
        <dbReference type="Google" id="ProtNLM"/>
    </source>
</evidence>
<dbReference type="SUPFAM" id="SSF51366">
    <property type="entry name" value="Ribulose-phoshate binding barrel"/>
    <property type="match status" value="1"/>
</dbReference>
<feature type="non-terminal residue" evidence="3">
    <location>
        <position position="1"/>
    </location>
</feature>
<dbReference type="PANTHER" id="PTHR11749">
    <property type="entry name" value="RIBULOSE-5-PHOSPHATE-3-EPIMERASE"/>
    <property type="match status" value="1"/>
</dbReference>
<dbReference type="Pfam" id="PF00834">
    <property type="entry name" value="Ribul_P_3_epim"/>
    <property type="match status" value="1"/>
</dbReference>
<dbReference type="CDD" id="cd00429">
    <property type="entry name" value="RPE"/>
    <property type="match status" value="1"/>
</dbReference>
<dbReference type="Gene3D" id="3.20.20.70">
    <property type="entry name" value="Aldolase class I"/>
    <property type="match status" value="1"/>
</dbReference>
<protein>
    <recommendedName>
        <fullName evidence="4">Ribulose-phosphate 3-epimerase</fullName>
    </recommendedName>
</protein>
<dbReference type="InterPro" id="IPR000056">
    <property type="entry name" value="Ribul_P_3_epim-like"/>
</dbReference>
<keyword evidence="2" id="KW-0413">Isomerase</keyword>
<organism evidence="3">
    <name type="scientific">marine metagenome</name>
    <dbReference type="NCBI Taxonomy" id="408172"/>
    <lineage>
        <taxon>unclassified sequences</taxon>
        <taxon>metagenomes</taxon>
        <taxon>ecological metagenomes</taxon>
    </lineage>
</organism>
<feature type="non-terminal residue" evidence="3">
    <location>
        <position position="200"/>
    </location>
</feature>
<evidence type="ECO:0000256" key="1">
    <source>
        <dbReference type="ARBA" id="ARBA00022723"/>
    </source>
</evidence>
<keyword evidence="1" id="KW-0479">Metal-binding</keyword>
<proteinExistence type="predicted"/>
<gene>
    <name evidence="3" type="ORF">METZ01_LOCUS463464</name>
</gene>
<dbReference type="EMBL" id="UINC01194500">
    <property type="protein sequence ID" value="SVE10610.1"/>
    <property type="molecule type" value="Genomic_DNA"/>
</dbReference>
<reference evidence="3" key="1">
    <citation type="submission" date="2018-05" db="EMBL/GenBank/DDBJ databases">
        <authorList>
            <person name="Lanie J.A."/>
            <person name="Ng W.-L."/>
            <person name="Kazmierczak K.M."/>
            <person name="Andrzejewski T.M."/>
            <person name="Davidsen T.M."/>
            <person name="Wayne K.J."/>
            <person name="Tettelin H."/>
            <person name="Glass J.I."/>
            <person name="Rusch D."/>
            <person name="Podicherti R."/>
            <person name="Tsui H.-C.T."/>
            <person name="Winkler M.E."/>
        </authorList>
    </citation>
    <scope>NUCLEOTIDE SEQUENCE</scope>
</reference>
<dbReference type="AlphaFoldDB" id="A0A383ASV7"/>
<dbReference type="GO" id="GO:0016857">
    <property type="term" value="F:racemase and epimerase activity, acting on carbohydrates and derivatives"/>
    <property type="evidence" value="ECO:0007669"/>
    <property type="project" value="InterPro"/>
</dbReference>
<evidence type="ECO:0000256" key="2">
    <source>
        <dbReference type="ARBA" id="ARBA00023235"/>
    </source>
</evidence>
<dbReference type="InterPro" id="IPR013785">
    <property type="entry name" value="Aldolase_TIM"/>
</dbReference>
<name>A0A383ASV7_9ZZZZ</name>
<dbReference type="InterPro" id="IPR011060">
    <property type="entry name" value="RibuloseP-bd_barrel"/>
</dbReference>
<sequence>VDWLNAEKQIQVLNQEKIDFLHIDVIDGRYAPDFTMGTSIINCFREIFNGPFDYHLMVEEPSRIFDTFDIRKGDSFCIHLECCRNLHRDLITLRNLGANVGVALSPATHISALDYILEDLDYVLIMTVNPGYKGQSLVPQAIDKIKDLKEVILQRGLDVKISVDGNVSLVNIPKMVANGGDILVSGSSGMFKKDEPLEKS</sequence>